<accession>A0A0E9UKK8</accession>
<reference evidence="1" key="1">
    <citation type="submission" date="2014-11" db="EMBL/GenBank/DDBJ databases">
        <authorList>
            <person name="Amaro Gonzalez C."/>
        </authorList>
    </citation>
    <scope>NUCLEOTIDE SEQUENCE</scope>
</reference>
<reference evidence="1" key="2">
    <citation type="journal article" date="2015" name="Fish Shellfish Immunol.">
        <title>Early steps in the European eel (Anguilla anguilla)-Vibrio vulnificus interaction in the gills: Role of the RtxA13 toxin.</title>
        <authorList>
            <person name="Callol A."/>
            <person name="Pajuelo D."/>
            <person name="Ebbesson L."/>
            <person name="Teles M."/>
            <person name="MacKenzie S."/>
            <person name="Amaro C."/>
        </authorList>
    </citation>
    <scope>NUCLEOTIDE SEQUENCE</scope>
</reference>
<dbReference type="EMBL" id="GBXM01042792">
    <property type="protein sequence ID" value="JAH65785.1"/>
    <property type="molecule type" value="Transcribed_RNA"/>
</dbReference>
<sequence>MCHAISEHCTMMTVPSLCRYTGSS</sequence>
<dbReference type="AlphaFoldDB" id="A0A0E9UKK8"/>
<proteinExistence type="predicted"/>
<protein>
    <submittedName>
        <fullName evidence="1">Uncharacterized protein</fullName>
    </submittedName>
</protein>
<name>A0A0E9UKK8_ANGAN</name>
<evidence type="ECO:0000313" key="1">
    <source>
        <dbReference type="EMBL" id="JAH65785.1"/>
    </source>
</evidence>
<organism evidence="1">
    <name type="scientific">Anguilla anguilla</name>
    <name type="common">European freshwater eel</name>
    <name type="synonym">Muraena anguilla</name>
    <dbReference type="NCBI Taxonomy" id="7936"/>
    <lineage>
        <taxon>Eukaryota</taxon>
        <taxon>Metazoa</taxon>
        <taxon>Chordata</taxon>
        <taxon>Craniata</taxon>
        <taxon>Vertebrata</taxon>
        <taxon>Euteleostomi</taxon>
        <taxon>Actinopterygii</taxon>
        <taxon>Neopterygii</taxon>
        <taxon>Teleostei</taxon>
        <taxon>Anguilliformes</taxon>
        <taxon>Anguillidae</taxon>
        <taxon>Anguilla</taxon>
    </lineage>
</organism>